<dbReference type="InterPro" id="IPR050546">
    <property type="entry name" value="Glycosyl_Hydrlase_16"/>
</dbReference>
<evidence type="ECO:0000313" key="6">
    <source>
        <dbReference type="Proteomes" id="UP001165367"/>
    </source>
</evidence>
<evidence type="ECO:0000256" key="1">
    <source>
        <dbReference type="ARBA" id="ARBA00006865"/>
    </source>
</evidence>
<name>A0ABS9KW60_9BACT</name>
<dbReference type="PROSITE" id="PS51257">
    <property type="entry name" value="PROKAR_LIPOPROTEIN"/>
    <property type="match status" value="1"/>
</dbReference>
<dbReference type="CDD" id="cd08023">
    <property type="entry name" value="GH16_laminarinase_like"/>
    <property type="match status" value="1"/>
</dbReference>
<dbReference type="InterPro" id="IPR000757">
    <property type="entry name" value="Beta-glucanase-like"/>
</dbReference>
<feature type="domain" description="GH16" evidence="4">
    <location>
        <begin position="27"/>
        <end position="370"/>
    </location>
</feature>
<keyword evidence="6" id="KW-1185">Reference proteome</keyword>
<dbReference type="EMBL" id="JAKLTR010000014">
    <property type="protein sequence ID" value="MCG2616579.1"/>
    <property type="molecule type" value="Genomic_DNA"/>
</dbReference>
<comment type="similarity">
    <text evidence="1">Belongs to the glycosyl hydrolase 16 family.</text>
</comment>
<keyword evidence="5" id="KW-0378">Hydrolase</keyword>
<dbReference type="Gene3D" id="2.60.120.200">
    <property type="match status" value="1"/>
</dbReference>
<protein>
    <submittedName>
        <fullName evidence="5">Glycoside hydrolase family 16 protein</fullName>
    </submittedName>
</protein>
<proteinExistence type="inferred from homology"/>
<keyword evidence="3" id="KW-0732">Signal</keyword>
<dbReference type="SUPFAM" id="SSF49899">
    <property type="entry name" value="Concanavalin A-like lectins/glucanases"/>
    <property type="match status" value="1"/>
</dbReference>
<gene>
    <name evidence="5" type="ORF">LZZ85_19930</name>
</gene>
<accession>A0ABS9KW60</accession>
<reference evidence="5" key="1">
    <citation type="submission" date="2022-01" db="EMBL/GenBank/DDBJ databases">
        <authorList>
            <person name="Jo J.-H."/>
            <person name="Im W.-T."/>
        </authorList>
    </citation>
    <scope>NUCLEOTIDE SEQUENCE</scope>
    <source>
        <strain evidence="5">NA20</strain>
    </source>
</reference>
<evidence type="ECO:0000313" key="5">
    <source>
        <dbReference type="EMBL" id="MCG2616579.1"/>
    </source>
</evidence>
<sequence length="370" mass="41180">MKRNLLRFAVACCTIAMVFSCKKSGGDPAPAPPAPPHPNPPANNNPLIPPTVYSGYSLLWNDEFDGSQIDVNKWNFETGTGIDGNFGTGQLDRARPDNATIATGITDASGNCLAIVTKKESYIDRNYTSARLNTKDKGSWGPGHRIEARVWARDVRYKGQGFAFWMMPQEIPAGQTSLMWPQGGEIDIMEYVGTIPNHNLGSVHYAWSWENNQYQSWNHGHKGGYYSYADKQVPSANPPYGGWPAPASDLNTGSGGFHTYRIDWYANRIEFALDDQVYHINYFKDGDAFDNGVPNGQDQDARVTINGKRVFVSEYSHHFAEWAPFSHKFFILLTAGVGGNDNQTYGGAIVPNAVFPCTTFIDWIRVYKRN</sequence>
<feature type="region of interest" description="Disordered" evidence="2">
    <location>
        <begin position="26"/>
        <end position="46"/>
    </location>
</feature>
<dbReference type="PANTHER" id="PTHR10963">
    <property type="entry name" value="GLYCOSYL HYDROLASE-RELATED"/>
    <property type="match status" value="1"/>
</dbReference>
<organism evidence="5 6">
    <name type="scientific">Terrimonas ginsenosidimutans</name>
    <dbReference type="NCBI Taxonomy" id="2908004"/>
    <lineage>
        <taxon>Bacteria</taxon>
        <taxon>Pseudomonadati</taxon>
        <taxon>Bacteroidota</taxon>
        <taxon>Chitinophagia</taxon>
        <taxon>Chitinophagales</taxon>
        <taxon>Chitinophagaceae</taxon>
        <taxon>Terrimonas</taxon>
    </lineage>
</organism>
<feature type="chain" id="PRO_5046668208" evidence="3">
    <location>
        <begin position="24"/>
        <end position="370"/>
    </location>
</feature>
<dbReference type="Proteomes" id="UP001165367">
    <property type="component" value="Unassembled WGS sequence"/>
</dbReference>
<dbReference type="PANTHER" id="PTHR10963:SF55">
    <property type="entry name" value="GLYCOSIDE HYDROLASE FAMILY 16 PROTEIN"/>
    <property type="match status" value="1"/>
</dbReference>
<feature type="compositionally biased region" description="Pro residues" evidence="2">
    <location>
        <begin position="29"/>
        <end position="46"/>
    </location>
</feature>
<dbReference type="PROSITE" id="PS51762">
    <property type="entry name" value="GH16_2"/>
    <property type="match status" value="1"/>
</dbReference>
<comment type="caution">
    <text evidence="5">The sequence shown here is derived from an EMBL/GenBank/DDBJ whole genome shotgun (WGS) entry which is preliminary data.</text>
</comment>
<dbReference type="RefSeq" id="WP_237875117.1">
    <property type="nucleotide sequence ID" value="NZ_JAKLTR010000014.1"/>
</dbReference>
<dbReference type="InterPro" id="IPR013320">
    <property type="entry name" value="ConA-like_dom_sf"/>
</dbReference>
<evidence type="ECO:0000259" key="4">
    <source>
        <dbReference type="PROSITE" id="PS51762"/>
    </source>
</evidence>
<feature type="signal peptide" evidence="3">
    <location>
        <begin position="1"/>
        <end position="23"/>
    </location>
</feature>
<evidence type="ECO:0000256" key="3">
    <source>
        <dbReference type="SAM" id="SignalP"/>
    </source>
</evidence>
<dbReference type="GO" id="GO:0016787">
    <property type="term" value="F:hydrolase activity"/>
    <property type="evidence" value="ECO:0007669"/>
    <property type="project" value="UniProtKB-KW"/>
</dbReference>
<evidence type="ECO:0000256" key="2">
    <source>
        <dbReference type="SAM" id="MobiDB-lite"/>
    </source>
</evidence>